<comment type="similarity">
    <text evidence="1">Belongs to the protein kinase superfamily. AGC Ser/Thr protein kinase family. PDPK1 subfamily.</text>
</comment>
<feature type="compositionally biased region" description="Low complexity" evidence="11">
    <location>
        <begin position="513"/>
        <end position="522"/>
    </location>
</feature>
<feature type="compositionally biased region" description="Low complexity" evidence="11">
    <location>
        <begin position="120"/>
        <end position="138"/>
    </location>
</feature>
<dbReference type="SUPFAM" id="SSF47095">
    <property type="entry name" value="HMG-box"/>
    <property type="match status" value="1"/>
</dbReference>
<dbReference type="PROSITE" id="PS50118">
    <property type="entry name" value="HMG_BOX_2"/>
    <property type="match status" value="1"/>
</dbReference>
<name>A0ABR3FXR8_9AGAR</name>
<accession>A0ABR3FXR8</accession>
<dbReference type="Proteomes" id="UP001465976">
    <property type="component" value="Unassembled WGS sequence"/>
</dbReference>
<feature type="compositionally biased region" description="Low complexity" evidence="11">
    <location>
        <begin position="166"/>
        <end position="179"/>
    </location>
</feature>
<feature type="compositionally biased region" description="Low complexity" evidence="11">
    <location>
        <begin position="451"/>
        <end position="467"/>
    </location>
</feature>
<evidence type="ECO:0000256" key="7">
    <source>
        <dbReference type="ARBA" id="ARBA00022840"/>
    </source>
</evidence>
<dbReference type="PANTHER" id="PTHR24356">
    <property type="entry name" value="SERINE/THREONINE-PROTEIN KINASE"/>
    <property type="match status" value="1"/>
</dbReference>
<keyword evidence="4 14" id="KW-0808">Transferase</keyword>
<evidence type="ECO:0000256" key="1">
    <source>
        <dbReference type="ARBA" id="ARBA00010006"/>
    </source>
</evidence>
<dbReference type="Gene3D" id="3.30.200.20">
    <property type="entry name" value="Phosphorylase Kinase, domain 1"/>
    <property type="match status" value="1"/>
</dbReference>
<dbReference type="InterPro" id="IPR011993">
    <property type="entry name" value="PH-like_dom_sf"/>
</dbReference>
<feature type="compositionally biased region" description="Pro residues" evidence="11">
    <location>
        <begin position="414"/>
        <end position="445"/>
    </location>
</feature>
<dbReference type="InterPro" id="IPR000719">
    <property type="entry name" value="Prot_kinase_dom"/>
</dbReference>
<dbReference type="PROSITE" id="PS00108">
    <property type="entry name" value="PROTEIN_KINASE_ST"/>
    <property type="match status" value="1"/>
</dbReference>
<keyword evidence="10" id="KW-0238">DNA-binding</keyword>
<comment type="catalytic activity">
    <reaction evidence="9">
        <text>L-seryl-[protein] + ATP = O-phospho-L-seryl-[protein] + ADP + H(+)</text>
        <dbReference type="Rhea" id="RHEA:17989"/>
        <dbReference type="Rhea" id="RHEA-COMP:9863"/>
        <dbReference type="Rhea" id="RHEA-COMP:11604"/>
        <dbReference type="ChEBI" id="CHEBI:15378"/>
        <dbReference type="ChEBI" id="CHEBI:29999"/>
        <dbReference type="ChEBI" id="CHEBI:30616"/>
        <dbReference type="ChEBI" id="CHEBI:83421"/>
        <dbReference type="ChEBI" id="CHEBI:456216"/>
        <dbReference type="EC" id="2.7.11.1"/>
    </reaction>
</comment>
<dbReference type="SUPFAM" id="SSF56112">
    <property type="entry name" value="Protein kinase-like (PK-like)"/>
    <property type="match status" value="1"/>
</dbReference>
<evidence type="ECO:0000256" key="3">
    <source>
        <dbReference type="ARBA" id="ARBA00022527"/>
    </source>
</evidence>
<protein>
    <recommendedName>
        <fullName evidence="2">non-specific serine/threonine protein kinase</fullName>
        <ecNumber evidence="2">2.7.11.1</ecNumber>
    </recommendedName>
</protein>
<dbReference type="InterPro" id="IPR011009">
    <property type="entry name" value="Kinase-like_dom_sf"/>
</dbReference>
<feature type="region of interest" description="Disordered" evidence="11">
    <location>
        <begin position="405"/>
        <end position="481"/>
    </location>
</feature>
<proteinExistence type="inferred from homology"/>
<feature type="region of interest" description="Disordered" evidence="11">
    <location>
        <begin position="513"/>
        <end position="585"/>
    </location>
</feature>
<dbReference type="InterPro" id="IPR039046">
    <property type="entry name" value="PDPK1"/>
</dbReference>
<feature type="region of interest" description="Disordered" evidence="11">
    <location>
        <begin position="78"/>
        <end position="181"/>
    </location>
</feature>
<dbReference type="SMART" id="SM00220">
    <property type="entry name" value="S_TKc"/>
    <property type="match status" value="1"/>
</dbReference>
<keyword evidence="3 14" id="KW-0723">Serine/threonine-protein kinase</keyword>
<feature type="compositionally biased region" description="Basic and acidic residues" evidence="11">
    <location>
        <begin position="88"/>
        <end position="113"/>
    </location>
</feature>
<evidence type="ECO:0000259" key="13">
    <source>
        <dbReference type="PROSITE" id="PS50118"/>
    </source>
</evidence>
<dbReference type="EMBL" id="JBAHYK010000033">
    <property type="protein sequence ID" value="KAL0580335.1"/>
    <property type="molecule type" value="Genomic_DNA"/>
</dbReference>
<dbReference type="InterPro" id="IPR009071">
    <property type="entry name" value="HMG_box_dom"/>
</dbReference>
<dbReference type="Gene3D" id="1.10.30.10">
    <property type="entry name" value="High mobility group box domain"/>
    <property type="match status" value="1"/>
</dbReference>
<dbReference type="PANTHER" id="PTHR24356:SF163">
    <property type="entry name" value="3-PHOSPHOINOSITIDE-DEPENDENT PROTEIN KINASE 1-RELATED"/>
    <property type="match status" value="1"/>
</dbReference>
<feature type="domain" description="Protein kinase" evidence="12">
    <location>
        <begin position="573"/>
        <end position="841"/>
    </location>
</feature>
<dbReference type="CDD" id="cd01389">
    <property type="entry name" value="HMG-box_ROX1-like"/>
    <property type="match status" value="1"/>
</dbReference>
<dbReference type="SMART" id="SM00398">
    <property type="entry name" value="HMG"/>
    <property type="match status" value="1"/>
</dbReference>
<dbReference type="PROSITE" id="PS50011">
    <property type="entry name" value="PROTEIN_KINASE_DOM"/>
    <property type="match status" value="1"/>
</dbReference>
<evidence type="ECO:0000256" key="9">
    <source>
        <dbReference type="ARBA" id="ARBA00048679"/>
    </source>
</evidence>
<dbReference type="Pfam" id="PF00505">
    <property type="entry name" value="HMG_box"/>
    <property type="match status" value="1"/>
</dbReference>
<feature type="region of interest" description="Disordered" evidence="11">
    <location>
        <begin position="219"/>
        <end position="242"/>
    </location>
</feature>
<evidence type="ECO:0000256" key="2">
    <source>
        <dbReference type="ARBA" id="ARBA00012513"/>
    </source>
</evidence>
<keyword evidence="15" id="KW-1185">Reference proteome</keyword>
<evidence type="ECO:0000259" key="12">
    <source>
        <dbReference type="PROSITE" id="PS50011"/>
    </source>
</evidence>
<evidence type="ECO:0000256" key="11">
    <source>
        <dbReference type="SAM" id="MobiDB-lite"/>
    </source>
</evidence>
<evidence type="ECO:0000256" key="5">
    <source>
        <dbReference type="ARBA" id="ARBA00022741"/>
    </source>
</evidence>
<comment type="catalytic activity">
    <reaction evidence="8">
        <text>L-threonyl-[protein] + ATP = O-phospho-L-threonyl-[protein] + ADP + H(+)</text>
        <dbReference type="Rhea" id="RHEA:46608"/>
        <dbReference type="Rhea" id="RHEA-COMP:11060"/>
        <dbReference type="Rhea" id="RHEA-COMP:11605"/>
        <dbReference type="ChEBI" id="CHEBI:15378"/>
        <dbReference type="ChEBI" id="CHEBI:30013"/>
        <dbReference type="ChEBI" id="CHEBI:30616"/>
        <dbReference type="ChEBI" id="CHEBI:61977"/>
        <dbReference type="ChEBI" id="CHEBI:456216"/>
        <dbReference type="EC" id="2.7.11.1"/>
    </reaction>
</comment>
<dbReference type="Pfam" id="PF00069">
    <property type="entry name" value="Pkinase"/>
    <property type="match status" value="1"/>
</dbReference>
<dbReference type="CDD" id="cd05581">
    <property type="entry name" value="STKc_PDK1"/>
    <property type="match status" value="1"/>
</dbReference>
<keyword evidence="10" id="KW-0539">Nucleus</keyword>
<keyword evidence="7" id="KW-0067">ATP-binding</keyword>
<sequence length="1182" mass="129755">MPAERSADKVKRPPNAWILFRSDIARSFAQQEELHPELPRRTQAQISKEISSLWNTLDPVRKAEYERRAEAKKHEHTLLYPDYRFQPMKKEEKERQKQLKKQKDREERYRQRNEPGASGSQLQSANASPAPQPASLPSTSVLPMLSASSTPIPYPQSAHSTPSIPQLTLTQSSQHSTSLELYGPSPPLCAAASPCDTTAFHADTQQALSLQPPALDLSATASAQSEPLHSVASPTPTTPWTPAMSEVDPVWNNPDHFPNSWQEALEHTTPVEPNTNFLQLDLPLPPQSTWPTDGEAQFDQNLQAIINSSGNPSIFHLDNIDTDLLNIGAPLDISLGDTGLDLSMFSYNDWADVLVDYLPSGNNNLTAPNVNALGNTFNDAHAPSNPPSSYAGEYEDNLNQFVDLDGTASSQHSPLPPPTQHSPLPPPTQHPPLPPPPSTHIPSPPSDHSSEASSSSRSSYAPPAAYSNQRRAGGTWKPPSLGEVAVQPWKVDVTNPSPDASTNTLAALSRNASVISTSSSDSAGETTTEYLSTPPRRPNRTFASPQSRSPSRPPAYIPKELPIASDSPKSRPTSKTRSKSRGGYAPTIDDFKIGETIGEASGQKVALKVLDKGHLRRKNKVSVARVEKAALVRLGSGHPGVIRMRSAFQDNWSLYFVLDLATNGEMQSLITRLGSLSSQCSQYYTAQLIDALAFIHDKGVIHRDVKPENLLLDNERRLKLTDFGTAKILDDAVEAERFVGTAQYVAPELLEANETSRSSDWWALGCILYQMIAGRFAFSGLSEYLTLQKVKQLDYSFPESFDEQAKDLVQKLLVRDPLKRLGAGEKGEENDVAALRSHSFLSGIDWENLWTGPAPPLEAGLVKREHPLAQGTDHNWEDVGATWDAMLQTGEPSDGIEWVPPSNGRQEQVIVRPDVFQGHTGSPVDLAIGPFGEVRTVEATLPDGSTLVSQSPRSALSAKDSPVSELSALQSPSSEAEDVEEVTQAMHALKRPTSRLPHDALISENERGRSKAMTPIQGNFPKLDLHSLLGLSQDESIVHRSSLEARSMRRRASRLLPIAGAQMKPKIRELFLTNRRLICVKTREKNPEDITIKSEFWLRPEKDKLALNGNGKDKDKEKDGRVPVSSVEVKGEREFVVLTPVKNYHYAARDAVDAARWVKELNSALSNRDSPSEAPVDDKDSE</sequence>
<evidence type="ECO:0000256" key="10">
    <source>
        <dbReference type="PROSITE-ProRule" id="PRU00267"/>
    </source>
</evidence>
<evidence type="ECO:0000313" key="15">
    <source>
        <dbReference type="Proteomes" id="UP001465976"/>
    </source>
</evidence>
<feature type="compositionally biased region" description="Polar residues" evidence="11">
    <location>
        <begin position="146"/>
        <end position="165"/>
    </location>
</feature>
<feature type="DNA-binding region" description="HMG box" evidence="10">
    <location>
        <begin position="10"/>
        <end position="84"/>
    </location>
</feature>
<comment type="caution">
    <text evidence="14">The sequence shown here is derived from an EMBL/GenBank/DDBJ whole genome shotgun (WGS) entry which is preliminary data.</text>
</comment>
<dbReference type="InterPro" id="IPR036910">
    <property type="entry name" value="HMG_box_dom_sf"/>
</dbReference>
<evidence type="ECO:0000256" key="4">
    <source>
        <dbReference type="ARBA" id="ARBA00022679"/>
    </source>
</evidence>
<feature type="region of interest" description="Disordered" evidence="11">
    <location>
        <begin position="1163"/>
        <end position="1182"/>
    </location>
</feature>
<reference evidence="14 15" key="1">
    <citation type="submission" date="2024-02" db="EMBL/GenBank/DDBJ databases">
        <title>A draft genome for the cacao thread blight pathogen Marasmius crinis-equi.</title>
        <authorList>
            <person name="Cohen S.P."/>
            <person name="Baruah I.K."/>
            <person name="Amoako-Attah I."/>
            <person name="Bukari Y."/>
            <person name="Meinhardt L.W."/>
            <person name="Bailey B.A."/>
        </authorList>
    </citation>
    <scope>NUCLEOTIDE SEQUENCE [LARGE SCALE GENOMIC DNA]</scope>
    <source>
        <strain evidence="14 15">GH-76</strain>
    </source>
</reference>
<feature type="domain" description="HMG box" evidence="13">
    <location>
        <begin position="10"/>
        <end position="84"/>
    </location>
</feature>
<organism evidence="14 15">
    <name type="scientific">Marasmius crinis-equi</name>
    <dbReference type="NCBI Taxonomy" id="585013"/>
    <lineage>
        <taxon>Eukaryota</taxon>
        <taxon>Fungi</taxon>
        <taxon>Dikarya</taxon>
        <taxon>Basidiomycota</taxon>
        <taxon>Agaricomycotina</taxon>
        <taxon>Agaricomycetes</taxon>
        <taxon>Agaricomycetidae</taxon>
        <taxon>Agaricales</taxon>
        <taxon>Marasmiineae</taxon>
        <taxon>Marasmiaceae</taxon>
        <taxon>Marasmius</taxon>
    </lineage>
</organism>
<dbReference type="InterPro" id="IPR050236">
    <property type="entry name" value="Ser_Thr_kinase_AGC"/>
</dbReference>
<evidence type="ECO:0000313" key="14">
    <source>
        <dbReference type="EMBL" id="KAL0580335.1"/>
    </source>
</evidence>
<keyword evidence="5" id="KW-0547">Nucleotide-binding</keyword>
<evidence type="ECO:0000256" key="8">
    <source>
        <dbReference type="ARBA" id="ARBA00047899"/>
    </source>
</evidence>
<dbReference type="GO" id="GO:0004674">
    <property type="term" value="F:protein serine/threonine kinase activity"/>
    <property type="evidence" value="ECO:0007669"/>
    <property type="project" value="UniProtKB-KW"/>
</dbReference>
<dbReference type="Gene3D" id="2.30.29.30">
    <property type="entry name" value="Pleckstrin-homology domain (PH domain)/Phosphotyrosine-binding domain (PTB)"/>
    <property type="match status" value="1"/>
</dbReference>
<feature type="region of interest" description="Disordered" evidence="11">
    <location>
        <begin position="943"/>
        <end position="993"/>
    </location>
</feature>
<dbReference type="Gene3D" id="1.10.510.10">
    <property type="entry name" value="Transferase(Phosphotransferase) domain 1"/>
    <property type="match status" value="1"/>
</dbReference>
<dbReference type="InterPro" id="IPR008271">
    <property type="entry name" value="Ser/Thr_kinase_AS"/>
</dbReference>
<evidence type="ECO:0000256" key="6">
    <source>
        <dbReference type="ARBA" id="ARBA00022777"/>
    </source>
</evidence>
<keyword evidence="6 14" id="KW-0418">Kinase</keyword>
<dbReference type="EC" id="2.7.11.1" evidence="2"/>
<gene>
    <name evidence="14" type="primary">PKH1</name>
    <name evidence="14" type="ORF">V5O48_001672</name>
</gene>